<reference evidence="1 2" key="1">
    <citation type="journal article" date="2021" name="Environ. Microbiol.">
        <title>Gene family expansions and transcriptome signatures uncover fungal adaptations to wood decay.</title>
        <authorList>
            <person name="Hage H."/>
            <person name="Miyauchi S."/>
            <person name="Viragh M."/>
            <person name="Drula E."/>
            <person name="Min B."/>
            <person name="Chaduli D."/>
            <person name="Navarro D."/>
            <person name="Favel A."/>
            <person name="Norest M."/>
            <person name="Lesage-Meessen L."/>
            <person name="Balint B."/>
            <person name="Merenyi Z."/>
            <person name="de Eugenio L."/>
            <person name="Morin E."/>
            <person name="Martinez A.T."/>
            <person name="Baldrian P."/>
            <person name="Stursova M."/>
            <person name="Martinez M.J."/>
            <person name="Novotny C."/>
            <person name="Magnuson J.K."/>
            <person name="Spatafora J.W."/>
            <person name="Maurice S."/>
            <person name="Pangilinan J."/>
            <person name="Andreopoulos W."/>
            <person name="LaButti K."/>
            <person name="Hundley H."/>
            <person name="Na H."/>
            <person name="Kuo A."/>
            <person name="Barry K."/>
            <person name="Lipzen A."/>
            <person name="Henrissat B."/>
            <person name="Riley R."/>
            <person name="Ahrendt S."/>
            <person name="Nagy L.G."/>
            <person name="Grigoriev I.V."/>
            <person name="Martin F."/>
            <person name="Rosso M.N."/>
        </authorList>
    </citation>
    <scope>NUCLEOTIDE SEQUENCE [LARGE SCALE GENOMIC DNA]</scope>
    <source>
        <strain evidence="1 2">CIRM-BRFM 1785</strain>
    </source>
</reference>
<comment type="caution">
    <text evidence="1">The sequence shown here is derived from an EMBL/GenBank/DDBJ whole genome shotgun (WGS) entry which is preliminary data.</text>
</comment>
<evidence type="ECO:0000313" key="1">
    <source>
        <dbReference type="EMBL" id="KAH9832316.1"/>
    </source>
</evidence>
<keyword evidence="2" id="KW-1185">Reference proteome</keyword>
<dbReference type="Proteomes" id="UP000814176">
    <property type="component" value="Unassembled WGS sequence"/>
</dbReference>
<organism evidence="1 2">
    <name type="scientific">Rhodofomes roseus</name>
    <dbReference type="NCBI Taxonomy" id="34475"/>
    <lineage>
        <taxon>Eukaryota</taxon>
        <taxon>Fungi</taxon>
        <taxon>Dikarya</taxon>
        <taxon>Basidiomycota</taxon>
        <taxon>Agaricomycotina</taxon>
        <taxon>Agaricomycetes</taxon>
        <taxon>Polyporales</taxon>
        <taxon>Rhodofomes</taxon>
    </lineage>
</organism>
<dbReference type="GeneID" id="72001685"/>
<gene>
    <name evidence="1" type="ORF">C8Q71DRAFT_714207</name>
</gene>
<sequence length="96" mass="10914">MLAEVRVPLKQADNPEDGYWANAQEVSDELQAGPSRIDGRAKVYAMRGRFRQYFLRITPENGLECDSANLKSSLERVLELFVEDVSIHSAHVVFVY</sequence>
<dbReference type="EMBL" id="JADCUA010000022">
    <property type="protein sequence ID" value="KAH9832316.1"/>
    <property type="molecule type" value="Genomic_DNA"/>
</dbReference>
<name>A0ABQ8K5S8_9APHY</name>
<dbReference type="RefSeq" id="XP_047775335.1">
    <property type="nucleotide sequence ID" value="XM_047920953.1"/>
</dbReference>
<accession>A0ABQ8K5S8</accession>
<evidence type="ECO:0000313" key="2">
    <source>
        <dbReference type="Proteomes" id="UP000814176"/>
    </source>
</evidence>
<protein>
    <submittedName>
        <fullName evidence="1">Uncharacterized protein</fullName>
    </submittedName>
</protein>
<proteinExistence type="predicted"/>